<gene>
    <name evidence="2" type="ORF">CAMPLR22A2D_LOCUS5829</name>
</gene>
<dbReference type="Proteomes" id="UP000280104">
    <property type="component" value="Chromosome II"/>
</dbReference>
<proteinExistence type="predicted"/>
<sequence length="281" mass="31758">MPFNGAAPPASEVFDEMAGSGGLNNATTEFVNLLDTNAVDIDQAPFAAFDYNETEGGVDDHGCEDELEEIEAEAYEQSQTKTGKSITSKNYTILEDQALIKAWSAVSLAACTGTSQTAKRYWQRIEDQYFRIMAKHPNRTPRTFRSLQGRWENIKPMCNRWAACLEQVRNAPPSGTVDSDYDKIAQHRYKDMEASEGKLFKLEHCWELLQNCEKCKLNDKESPPKRGSLTNMDEDEDDDGPRNLHKPDGDKKTKEKMKREQEASSLREKIDAMVQSNEGED</sequence>
<dbReference type="PANTHER" id="PTHR45125">
    <property type="entry name" value="F21J9.4-RELATED"/>
    <property type="match status" value="1"/>
</dbReference>
<accession>A0A7H4LRF5</accession>
<evidence type="ECO:0000313" key="3">
    <source>
        <dbReference type="Proteomes" id="UP000280104"/>
    </source>
</evidence>
<reference evidence="2 3" key="1">
    <citation type="submission" date="2018-05" db="EMBL/GenBank/DDBJ databases">
        <authorList>
            <person name="Thind KAUR A."/>
        </authorList>
    </citation>
    <scope>NUCLEOTIDE SEQUENCE [LARGE SCALE GENOMIC DNA]</scope>
</reference>
<evidence type="ECO:0000256" key="1">
    <source>
        <dbReference type="SAM" id="MobiDB-lite"/>
    </source>
</evidence>
<dbReference type="EMBL" id="LS480641">
    <property type="protein sequence ID" value="SPT21194.1"/>
    <property type="molecule type" value="Genomic_DNA"/>
</dbReference>
<protein>
    <submittedName>
        <fullName evidence="2">Uncharacterized protein</fullName>
    </submittedName>
</protein>
<organism evidence="2 3">
    <name type="scientific">Triticum aestivum</name>
    <name type="common">Wheat</name>
    <dbReference type="NCBI Taxonomy" id="4565"/>
    <lineage>
        <taxon>Eukaryota</taxon>
        <taxon>Viridiplantae</taxon>
        <taxon>Streptophyta</taxon>
        <taxon>Embryophyta</taxon>
        <taxon>Tracheophyta</taxon>
        <taxon>Spermatophyta</taxon>
        <taxon>Magnoliopsida</taxon>
        <taxon>Liliopsida</taxon>
        <taxon>Poales</taxon>
        <taxon>Poaceae</taxon>
        <taxon>BOP clade</taxon>
        <taxon>Pooideae</taxon>
        <taxon>Triticodae</taxon>
        <taxon>Triticeae</taxon>
        <taxon>Triticinae</taxon>
        <taxon>Triticum</taxon>
    </lineage>
</organism>
<dbReference type="PANTHER" id="PTHR45125:SF37">
    <property type="entry name" value="NO APICAL MERISTEM-ASSOCIATED C-TERMINAL DOMAIN-CONTAINING PROTEIN"/>
    <property type="match status" value="1"/>
</dbReference>
<feature type="region of interest" description="Disordered" evidence="1">
    <location>
        <begin position="217"/>
        <end position="281"/>
    </location>
</feature>
<name>A0A7H4LRF5_WHEAT</name>
<dbReference type="AlphaFoldDB" id="A0A7H4LRF5"/>
<evidence type="ECO:0000313" key="2">
    <source>
        <dbReference type="EMBL" id="SPT21194.1"/>
    </source>
</evidence>
<feature type="compositionally biased region" description="Basic and acidic residues" evidence="1">
    <location>
        <begin position="240"/>
        <end position="271"/>
    </location>
</feature>